<evidence type="ECO:0000313" key="3">
    <source>
        <dbReference type="Proteomes" id="UP000594688"/>
    </source>
</evidence>
<dbReference type="Pfam" id="PF03992">
    <property type="entry name" value="ABM"/>
    <property type="match status" value="1"/>
</dbReference>
<accession>A0A7T0BVT1</accession>
<feature type="domain" description="ABM" evidence="1">
    <location>
        <begin position="3"/>
        <end position="93"/>
    </location>
</feature>
<dbReference type="KEGG" id="nli:G3M70_08470"/>
<name>A0A7T0BVT1_9BACT</name>
<dbReference type="PROSITE" id="PS51725">
    <property type="entry name" value="ABM"/>
    <property type="match status" value="1"/>
</dbReference>
<dbReference type="Proteomes" id="UP000594688">
    <property type="component" value="Chromosome"/>
</dbReference>
<dbReference type="InterPro" id="IPR007138">
    <property type="entry name" value="ABM_dom"/>
</dbReference>
<dbReference type="SUPFAM" id="SSF54909">
    <property type="entry name" value="Dimeric alpha+beta barrel"/>
    <property type="match status" value="1"/>
</dbReference>
<dbReference type="AlphaFoldDB" id="A0A7T0BVT1"/>
<dbReference type="EMBL" id="CP048685">
    <property type="protein sequence ID" value="QPJ61904.1"/>
    <property type="molecule type" value="Genomic_DNA"/>
</dbReference>
<organism evidence="2 3">
    <name type="scientific">Candidatus Nitronauta litoralis</name>
    <dbReference type="NCBI Taxonomy" id="2705533"/>
    <lineage>
        <taxon>Bacteria</taxon>
        <taxon>Pseudomonadati</taxon>
        <taxon>Nitrospinota/Tectimicrobiota group</taxon>
        <taxon>Nitrospinota</taxon>
        <taxon>Nitrospinia</taxon>
        <taxon>Nitrospinales</taxon>
        <taxon>Nitrospinaceae</taxon>
        <taxon>Candidatus Nitronauta</taxon>
    </lineage>
</organism>
<gene>
    <name evidence="2" type="ORF">G3M70_08470</name>
</gene>
<reference evidence="2 3" key="1">
    <citation type="submission" date="2020-02" db="EMBL/GenBank/DDBJ databases">
        <title>Genomic and physiological characterization of two novel Nitrospinaceae genera.</title>
        <authorList>
            <person name="Mueller A.J."/>
            <person name="Jung M.-Y."/>
            <person name="Strachan C.R."/>
            <person name="Herbold C.W."/>
            <person name="Kirkegaard R.H."/>
            <person name="Daims H."/>
        </authorList>
    </citation>
    <scope>NUCLEOTIDE SEQUENCE [LARGE SCALE GENOMIC DNA]</scope>
    <source>
        <strain evidence="2">EB</strain>
    </source>
</reference>
<evidence type="ECO:0000259" key="1">
    <source>
        <dbReference type="PROSITE" id="PS51725"/>
    </source>
</evidence>
<protein>
    <recommendedName>
        <fullName evidence="1">ABM domain-containing protein</fullName>
    </recommendedName>
</protein>
<dbReference type="Gene3D" id="3.30.70.100">
    <property type="match status" value="1"/>
</dbReference>
<dbReference type="InterPro" id="IPR011008">
    <property type="entry name" value="Dimeric_a/b-barrel"/>
</dbReference>
<proteinExistence type="predicted"/>
<evidence type="ECO:0000313" key="2">
    <source>
        <dbReference type="EMBL" id="QPJ61904.1"/>
    </source>
</evidence>
<sequence length="107" mass="12637">MPVCMSARYQVRKDQLEQCRKTVAQFVTYIKANEPSTLLYMAMQEPVDETRFLHIMIFEDEQAITKHQNSPATRRFVETIYPSAVEPLEFKEYNMLGYKGMDDIEFD</sequence>